<evidence type="ECO:0000256" key="2">
    <source>
        <dbReference type="SAM" id="SignalP"/>
    </source>
</evidence>
<protein>
    <submittedName>
        <fullName evidence="3">Uncharacterized protein</fullName>
    </submittedName>
</protein>
<keyword evidence="1" id="KW-0812">Transmembrane</keyword>
<dbReference type="AlphaFoldDB" id="A0A0K2TEU3"/>
<keyword evidence="2" id="KW-0732">Signal</keyword>
<feature type="signal peptide" evidence="2">
    <location>
        <begin position="1"/>
        <end position="28"/>
    </location>
</feature>
<accession>A0A0K2TEU3</accession>
<dbReference type="EMBL" id="HACA01006989">
    <property type="protein sequence ID" value="CDW24350.1"/>
    <property type="molecule type" value="Transcribed_RNA"/>
</dbReference>
<organism evidence="3">
    <name type="scientific">Lepeophtheirus salmonis</name>
    <name type="common">Salmon louse</name>
    <name type="synonym">Caligus salmonis</name>
    <dbReference type="NCBI Taxonomy" id="72036"/>
    <lineage>
        <taxon>Eukaryota</taxon>
        <taxon>Metazoa</taxon>
        <taxon>Ecdysozoa</taxon>
        <taxon>Arthropoda</taxon>
        <taxon>Crustacea</taxon>
        <taxon>Multicrustacea</taxon>
        <taxon>Hexanauplia</taxon>
        <taxon>Copepoda</taxon>
        <taxon>Siphonostomatoida</taxon>
        <taxon>Caligidae</taxon>
        <taxon>Lepeophtheirus</taxon>
    </lineage>
</organism>
<evidence type="ECO:0000313" key="3">
    <source>
        <dbReference type="EMBL" id="CDW24350.1"/>
    </source>
</evidence>
<evidence type="ECO:0000256" key="1">
    <source>
        <dbReference type="SAM" id="Phobius"/>
    </source>
</evidence>
<reference evidence="3" key="1">
    <citation type="submission" date="2014-05" db="EMBL/GenBank/DDBJ databases">
        <authorList>
            <person name="Chronopoulou M."/>
        </authorList>
    </citation>
    <scope>NUCLEOTIDE SEQUENCE</scope>
    <source>
        <tissue evidence="3">Whole organism</tissue>
    </source>
</reference>
<feature type="chain" id="PRO_5005487696" evidence="2">
    <location>
        <begin position="29"/>
        <end position="316"/>
    </location>
</feature>
<proteinExistence type="predicted"/>
<feature type="transmembrane region" description="Helical" evidence="1">
    <location>
        <begin position="183"/>
        <end position="205"/>
    </location>
</feature>
<name>A0A0K2TEU3_LEPSM</name>
<sequence>KRAQTPSSLLKASLCMWILFHYFKMAETLLTQDHLPYNPDYWLQEGNIRPLDGYIRENPEIGGPEDYLNLKERLNLSDKPRISHGPRKRSPQSYYDPIFKIPLASSPQEHGQEKEDHDFCLQVDCFIFVKHDCCTGKIRRSDGPDRIYPIGPFVEPTLLENWVSGLLAFWMENPMIFSFIKKLGLGILLLTLTYAWGLLGHNLGFLRHTDSPFSRADEQVNELTQKIVLALDQGDKSIPSWMEQLREVVDNKGDYKDVSNFLCCFFNEEEEEEKGKRRAPRGYLACHPARNRWRKFKYSTFCVSKLIYKLTLNKDS</sequence>
<keyword evidence="1" id="KW-1133">Transmembrane helix</keyword>
<keyword evidence="1" id="KW-0472">Membrane</keyword>
<feature type="non-terminal residue" evidence="3">
    <location>
        <position position="1"/>
    </location>
</feature>